<evidence type="ECO:0000313" key="4">
    <source>
        <dbReference type="Proteomes" id="UP000654123"/>
    </source>
</evidence>
<reference evidence="3" key="1">
    <citation type="journal article" date="2014" name="Int. J. Syst. Evol. Microbiol.">
        <title>Complete genome sequence of Corynebacterium casei LMG S-19264T (=DSM 44701T), isolated from a smear-ripened cheese.</title>
        <authorList>
            <consortium name="US DOE Joint Genome Institute (JGI-PGF)"/>
            <person name="Walter F."/>
            <person name="Albersmeier A."/>
            <person name="Kalinowski J."/>
            <person name="Ruckert C."/>
        </authorList>
    </citation>
    <scope>NUCLEOTIDE SEQUENCE</scope>
    <source>
        <strain evidence="3">JCM 4335</strain>
    </source>
</reference>
<evidence type="ECO:0000259" key="1">
    <source>
        <dbReference type="Pfam" id="PF13556"/>
    </source>
</evidence>
<evidence type="ECO:0000313" key="3">
    <source>
        <dbReference type="EMBL" id="GGQ33561.1"/>
    </source>
</evidence>
<sequence length="416" mass="44785">MSTYNSGGIVIGGEEVERYLLKSSHRLQKTVVEQLCVQLPVYGKLPTEQLEGDVARMVRRGIDDFARALSTGRMPGPEQLALLSSSAARRAEEGLPAEAVVAAYFLGARLCVDEVASKAGPEDLMALTALHRLILEYLQLVTTAVTAGYVQRMQTTAGERHSAQQLMFNALLEGRAESVAAGEARFVLPPGYLVLALSLAPHPDEQAPDVDNTVAAQRKLRRVRTELDLHTRGAALTSITGDGGLVLLPCESAPDGLTPAYWDNTTQLLARLERAAGGAIHAAAVPALPGDVPEACPLATELTRIATTSARPPGLYRLQDLALEYQLSRPGPARDHMARLLEPLGGHSDLLLTLSAFLRHGADRRLTARSLNLHPNTVLYRLRKITDLTGLDATRPADVPTLHAALTCRTLVHPMT</sequence>
<dbReference type="PANTHER" id="PTHR33744:SF7">
    <property type="entry name" value="PUCR FAMILY TRANSCRIPTIONAL REGULATOR"/>
    <property type="match status" value="1"/>
</dbReference>
<evidence type="ECO:0000259" key="2">
    <source>
        <dbReference type="Pfam" id="PF14361"/>
    </source>
</evidence>
<dbReference type="PANTHER" id="PTHR33744">
    <property type="entry name" value="CARBOHYDRATE DIACID REGULATOR"/>
    <property type="match status" value="1"/>
</dbReference>
<feature type="domain" description="RsbT co-antagonist protein RsbRD N-terminal" evidence="2">
    <location>
        <begin position="29"/>
        <end position="163"/>
    </location>
</feature>
<dbReference type="InterPro" id="IPR042070">
    <property type="entry name" value="PucR_C-HTH_sf"/>
</dbReference>
<keyword evidence="4" id="KW-1185">Reference proteome</keyword>
<proteinExistence type="predicted"/>
<dbReference type="AlphaFoldDB" id="A0A918B616"/>
<dbReference type="Pfam" id="PF13556">
    <property type="entry name" value="HTH_30"/>
    <property type="match status" value="1"/>
</dbReference>
<comment type="caution">
    <text evidence="3">The sequence shown here is derived from an EMBL/GenBank/DDBJ whole genome shotgun (WGS) entry which is preliminary data.</text>
</comment>
<protein>
    <submittedName>
        <fullName evidence="3">Transcriptional regulator</fullName>
    </submittedName>
</protein>
<feature type="domain" description="PucR C-terminal helix-turn-helix" evidence="1">
    <location>
        <begin position="350"/>
        <end position="406"/>
    </location>
</feature>
<dbReference type="InterPro" id="IPR051448">
    <property type="entry name" value="CdaR-like_regulators"/>
</dbReference>
<reference evidence="3" key="2">
    <citation type="submission" date="2020-09" db="EMBL/GenBank/DDBJ databases">
        <authorList>
            <person name="Sun Q."/>
            <person name="Ohkuma M."/>
        </authorList>
    </citation>
    <scope>NUCLEOTIDE SEQUENCE</scope>
    <source>
        <strain evidence="3">JCM 4335</strain>
    </source>
</reference>
<name>A0A918B616_9ACTN</name>
<dbReference type="Gene3D" id="1.10.10.2840">
    <property type="entry name" value="PucR C-terminal helix-turn-helix domain"/>
    <property type="match status" value="1"/>
</dbReference>
<gene>
    <name evidence="3" type="ORF">GCM10010249_60120</name>
</gene>
<accession>A0A918B616</accession>
<dbReference type="InterPro" id="IPR025751">
    <property type="entry name" value="RsbRD_N_dom"/>
</dbReference>
<dbReference type="RefSeq" id="WP_189538304.1">
    <property type="nucleotide sequence ID" value="NZ_BMSV01000021.1"/>
</dbReference>
<organism evidence="3 4">
    <name type="scientific">Streptomyces roseolilacinus</name>
    <dbReference type="NCBI Taxonomy" id="66904"/>
    <lineage>
        <taxon>Bacteria</taxon>
        <taxon>Bacillati</taxon>
        <taxon>Actinomycetota</taxon>
        <taxon>Actinomycetes</taxon>
        <taxon>Kitasatosporales</taxon>
        <taxon>Streptomycetaceae</taxon>
        <taxon>Streptomyces</taxon>
    </lineage>
</organism>
<dbReference type="Proteomes" id="UP000654123">
    <property type="component" value="Unassembled WGS sequence"/>
</dbReference>
<dbReference type="InterPro" id="IPR025736">
    <property type="entry name" value="PucR_C-HTH_dom"/>
</dbReference>
<dbReference type="EMBL" id="BMSV01000021">
    <property type="protein sequence ID" value="GGQ33561.1"/>
    <property type="molecule type" value="Genomic_DNA"/>
</dbReference>
<dbReference type="Pfam" id="PF14361">
    <property type="entry name" value="RsbRD_N"/>
    <property type="match status" value="1"/>
</dbReference>